<dbReference type="STRING" id="1123357.SAMN02745244_00520"/>
<organism evidence="2 3">
    <name type="scientific">Tessaracoccus bendigoensis DSM 12906</name>
    <dbReference type="NCBI Taxonomy" id="1123357"/>
    <lineage>
        <taxon>Bacteria</taxon>
        <taxon>Bacillati</taxon>
        <taxon>Actinomycetota</taxon>
        <taxon>Actinomycetes</taxon>
        <taxon>Propionibacteriales</taxon>
        <taxon>Propionibacteriaceae</taxon>
        <taxon>Tessaracoccus</taxon>
    </lineage>
</organism>
<keyword evidence="3" id="KW-1185">Reference proteome</keyword>
<sequence>MLAGILIAAVVVAGLTLAVPWVQSQRPADVELEDDPARRFSNSVQILRREVEDYCDEDASIVSTPSTRRAERYELRMLARQAARRRLAVVSALSVATVTLVVSALIGVAPWWGVAVPAGLLVAFLGVARFSVVAMNRNLDARAAAIESSFDEDEDTEVIDLTEVEKTEGLEISVDLSTPTASGGLWEPIPVTPATYVSQPLLPRTVRTIDLSAPVVAAAPAVPTADNPADEVVEAEESMSFGNVAQFRPQAVGE</sequence>
<feature type="transmembrane region" description="Helical" evidence="1">
    <location>
        <begin position="87"/>
        <end position="106"/>
    </location>
</feature>
<reference evidence="2 3" key="1">
    <citation type="submission" date="2016-11" db="EMBL/GenBank/DDBJ databases">
        <authorList>
            <person name="Jaros S."/>
            <person name="Januszkiewicz K."/>
            <person name="Wedrychowicz H."/>
        </authorList>
    </citation>
    <scope>NUCLEOTIDE SEQUENCE [LARGE SCALE GENOMIC DNA]</scope>
    <source>
        <strain evidence="2 3">DSM 12906</strain>
    </source>
</reference>
<evidence type="ECO:0000313" key="2">
    <source>
        <dbReference type="EMBL" id="SHI51142.1"/>
    </source>
</evidence>
<feature type="transmembrane region" description="Helical" evidence="1">
    <location>
        <begin position="112"/>
        <end position="132"/>
    </location>
</feature>
<keyword evidence="1" id="KW-0472">Membrane</keyword>
<protein>
    <submittedName>
        <fullName evidence="2">Uncharacterized protein</fullName>
    </submittedName>
</protein>
<keyword evidence="1" id="KW-0812">Transmembrane</keyword>
<dbReference type="AlphaFoldDB" id="A0A1M6BQZ8"/>
<accession>A0A1M6BQZ8</accession>
<proteinExistence type="predicted"/>
<keyword evidence="1" id="KW-1133">Transmembrane helix</keyword>
<dbReference type="OrthoDB" id="3218604at2"/>
<evidence type="ECO:0000313" key="3">
    <source>
        <dbReference type="Proteomes" id="UP000184512"/>
    </source>
</evidence>
<dbReference type="Proteomes" id="UP000184512">
    <property type="component" value="Unassembled WGS sequence"/>
</dbReference>
<evidence type="ECO:0000256" key="1">
    <source>
        <dbReference type="SAM" id="Phobius"/>
    </source>
</evidence>
<feature type="transmembrane region" description="Helical" evidence="1">
    <location>
        <begin position="6"/>
        <end position="22"/>
    </location>
</feature>
<dbReference type="EMBL" id="FQZG01000007">
    <property type="protein sequence ID" value="SHI51142.1"/>
    <property type="molecule type" value="Genomic_DNA"/>
</dbReference>
<gene>
    <name evidence="2" type="ORF">SAMN02745244_00520</name>
</gene>
<name>A0A1M6BQZ8_9ACTN</name>
<dbReference type="RefSeq" id="WP_073185995.1">
    <property type="nucleotide sequence ID" value="NZ_FQZG01000007.1"/>
</dbReference>